<evidence type="ECO:0000313" key="2">
    <source>
        <dbReference type="EMBL" id="GGF77386.1"/>
    </source>
</evidence>
<protein>
    <submittedName>
        <fullName evidence="2">Uncharacterized protein</fullName>
    </submittedName>
</protein>
<keyword evidence="3" id="KW-1185">Reference proteome</keyword>
<proteinExistence type="predicted"/>
<reference evidence="2" key="2">
    <citation type="submission" date="2020-09" db="EMBL/GenBank/DDBJ databases">
        <authorList>
            <person name="Sun Q."/>
            <person name="Zhou Y."/>
        </authorList>
    </citation>
    <scope>NUCLEOTIDE SEQUENCE</scope>
    <source>
        <strain evidence="2">CGMCC 1.16134</strain>
    </source>
</reference>
<keyword evidence="1" id="KW-0175">Coiled coil</keyword>
<name>A0A917FHQ6_9BACL</name>
<sequence length="214" mass="24678">MNMTSGRVEQLKYKFGAEIEELERHLARGTITNESVIDLYSAGKELLAALEDAQQLVKTLRTDKSLLEGELGEAQAYKHFEAVRTEEAQSYHRQLTEAQQRIAKLELYVKSLEYSRDSAQEMAHNISIQKGLELFEAQQTINRQKKESINRHQLLNCLSIVHRNKTIEQDNARNRLTFESAKDSIELLNRIMSLVEEQPVFDFAKFERLASHGK</sequence>
<reference evidence="2" key="1">
    <citation type="journal article" date="2014" name="Int. J. Syst. Evol. Microbiol.">
        <title>Complete genome sequence of Corynebacterium casei LMG S-19264T (=DSM 44701T), isolated from a smear-ripened cheese.</title>
        <authorList>
            <consortium name="US DOE Joint Genome Institute (JGI-PGF)"/>
            <person name="Walter F."/>
            <person name="Albersmeier A."/>
            <person name="Kalinowski J."/>
            <person name="Ruckert C."/>
        </authorList>
    </citation>
    <scope>NUCLEOTIDE SEQUENCE</scope>
    <source>
        <strain evidence="2">CGMCC 1.16134</strain>
    </source>
</reference>
<gene>
    <name evidence="2" type="ORF">GCM10010912_23080</name>
</gene>
<organism evidence="2 3">
    <name type="scientific">Paenibacillus albidus</name>
    <dbReference type="NCBI Taxonomy" id="2041023"/>
    <lineage>
        <taxon>Bacteria</taxon>
        <taxon>Bacillati</taxon>
        <taxon>Bacillota</taxon>
        <taxon>Bacilli</taxon>
        <taxon>Bacillales</taxon>
        <taxon>Paenibacillaceae</taxon>
        <taxon>Paenibacillus</taxon>
    </lineage>
</organism>
<dbReference type="RefSeq" id="WP_189024935.1">
    <property type="nucleotide sequence ID" value="NZ_BMKR01000008.1"/>
</dbReference>
<evidence type="ECO:0000256" key="1">
    <source>
        <dbReference type="SAM" id="Coils"/>
    </source>
</evidence>
<feature type="coiled-coil region" evidence="1">
    <location>
        <begin position="50"/>
        <end position="108"/>
    </location>
</feature>
<accession>A0A917FHQ6</accession>
<comment type="caution">
    <text evidence="2">The sequence shown here is derived from an EMBL/GenBank/DDBJ whole genome shotgun (WGS) entry which is preliminary data.</text>
</comment>
<dbReference type="Proteomes" id="UP000637643">
    <property type="component" value="Unassembled WGS sequence"/>
</dbReference>
<dbReference type="EMBL" id="BMKR01000008">
    <property type="protein sequence ID" value="GGF77386.1"/>
    <property type="molecule type" value="Genomic_DNA"/>
</dbReference>
<dbReference type="AlphaFoldDB" id="A0A917FHQ6"/>
<evidence type="ECO:0000313" key="3">
    <source>
        <dbReference type="Proteomes" id="UP000637643"/>
    </source>
</evidence>